<dbReference type="AlphaFoldDB" id="A0A7Z2ZRU1"/>
<evidence type="ECO:0000256" key="7">
    <source>
        <dbReference type="ARBA" id="ARBA00023065"/>
    </source>
</evidence>
<dbReference type="GO" id="GO:0015288">
    <property type="term" value="F:porin activity"/>
    <property type="evidence" value="ECO:0007669"/>
    <property type="project" value="UniProtKB-KW"/>
</dbReference>
<dbReference type="PRINTS" id="PR00184">
    <property type="entry name" value="NEISSPPORIN"/>
</dbReference>
<evidence type="ECO:0000313" key="14">
    <source>
        <dbReference type="Proteomes" id="UP000502415"/>
    </source>
</evidence>
<keyword evidence="6 11" id="KW-0732">Signal</keyword>
<dbReference type="InterPro" id="IPR023614">
    <property type="entry name" value="Porin_dom_sf"/>
</dbReference>
<evidence type="ECO:0000256" key="8">
    <source>
        <dbReference type="ARBA" id="ARBA00023114"/>
    </source>
</evidence>
<comment type="subunit">
    <text evidence="2">Homotrimer.</text>
</comment>
<dbReference type="RefSeq" id="WP_169434735.1">
    <property type="nucleotide sequence ID" value="NZ_CP051685.1"/>
</dbReference>
<comment type="subcellular location">
    <subcellularLocation>
        <location evidence="1">Cell outer membrane</location>
        <topology evidence="1">Multi-pass membrane protein</topology>
    </subcellularLocation>
</comment>
<evidence type="ECO:0000313" key="13">
    <source>
        <dbReference type="EMBL" id="QJD99785.1"/>
    </source>
</evidence>
<gene>
    <name evidence="13" type="ORF">HH212_06905</name>
</gene>
<keyword evidence="3" id="KW-0813">Transport</keyword>
<dbReference type="PANTHER" id="PTHR34501:SF9">
    <property type="entry name" value="MAJOR OUTER MEMBRANE PROTEIN P.IA"/>
    <property type="match status" value="1"/>
</dbReference>
<keyword evidence="10" id="KW-0998">Cell outer membrane</keyword>
<evidence type="ECO:0000256" key="3">
    <source>
        <dbReference type="ARBA" id="ARBA00022448"/>
    </source>
</evidence>
<name>A0A7Z2ZRU1_9BURK</name>
<dbReference type="Proteomes" id="UP000502415">
    <property type="component" value="Chromosome"/>
</dbReference>
<reference evidence="13 14" key="1">
    <citation type="submission" date="2020-04" db="EMBL/GenBank/DDBJ databases">
        <title>Genome sequencing of novel species.</title>
        <authorList>
            <person name="Heo J."/>
            <person name="Kim S.-J."/>
            <person name="Kim J.-S."/>
            <person name="Hong S.-B."/>
            <person name="Kwon S.-W."/>
        </authorList>
    </citation>
    <scope>NUCLEOTIDE SEQUENCE [LARGE SCALE GENOMIC DNA]</scope>
    <source>
        <strain evidence="13 14">GN2-R2</strain>
    </source>
</reference>
<dbReference type="InterPro" id="IPR033900">
    <property type="entry name" value="Gram_neg_porin_domain"/>
</dbReference>
<feature type="domain" description="Porin" evidence="12">
    <location>
        <begin position="7"/>
        <end position="332"/>
    </location>
</feature>
<dbReference type="GO" id="GO:0046930">
    <property type="term" value="C:pore complex"/>
    <property type="evidence" value="ECO:0007669"/>
    <property type="project" value="UniProtKB-KW"/>
</dbReference>
<evidence type="ECO:0000256" key="5">
    <source>
        <dbReference type="ARBA" id="ARBA00022692"/>
    </source>
</evidence>
<evidence type="ECO:0000256" key="9">
    <source>
        <dbReference type="ARBA" id="ARBA00023136"/>
    </source>
</evidence>
<evidence type="ECO:0000256" key="10">
    <source>
        <dbReference type="ARBA" id="ARBA00023237"/>
    </source>
</evidence>
<keyword evidence="5" id="KW-0812">Transmembrane</keyword>
<dbReference type="Pfam" id="PF13609">
    <property type="entry name" value="Porin_4"/>
    <property type="match status" value="1"/>
</dbReference>
<dbReference type="PANTHER" id="PTHR34501">
    <property type="entry name" value="PROTEIN YDDL-RELATED"/>
    <property type="match status" value="1"/>
</dbReference>
<dbReference type="Gene3D" id="2.40.160.10">
    <property type="entry name" value="Porin"/>
    <property type="match status" value="1"/>
</dbReference>
<dbReference type="SUPFAM" id="SSF56935">
    <property type="entry name" value="Porins"/>
    <property type="match status" value="1"/>
</dbReference>
<organism evidence="13 14">
    <name type="scientific">Massilia forsythiae</name>
    <dbReference type="NCBI Taxonomy" id="2728020"/>
    <lineage>
        <taxon>Bacteria</taxon>
        <taxon>Pseudomonadati</taxon>
        <taxon>Pseudomonadota</taxon>
        <taxon>Betaproteobacteria</taxon>
        <taxon>Burkholderiales</taxon>
        <taxon>Oxalobacteraceae</taxon>
        <taxon>Telluria group</taxon>
        <taxon>Massilia</taxon>
    </lineage>
</organism>
<accession>A0A7Z2ZRU1</accession>
<evidence type="ECO:0000259" key="12">
    <source>
        <dbReference type="Pfam" id="PF13609"/>
    </source>
</evidence>
<feature type="signal peptide" evidence="11">
    <location>
        <begin position="1"/>
        <end position="20"/>
    </location>
</feature>
<protein>
    <submittedName>
        <fullName evidence="13">Porin</fullName>
    </submittedName>
</protein>
<evidence type="ECO:0000256" key="2">
    <source>
        <dbReference type="ARBA" id="ARBA00011233"/>
    </source>
</evidence>
<dbReference type="InterPro" id="IPR050298">
    <property type="entry name" value="Gram-neg_bact_OMP"/>
</dbReference>
<feature type="chain" id="PRO_5030800548" evidence="11">
    <location>
        <begin position="21"/>
        <end position="358"/>
    </location>
</feature>
<evidence type="ECO:0000256" key="4">
    <source>
        <dbReference type="ARBA" id="ARBA00022452"/>
    </source>
</evidence>
<dbReference type="GO" id="GO:0009279">
    <property type="term" value="C:cell outer membrane"/>
    <property type="evidence" value="ECO:0007669"/>
    <property type="project" value="UniProtKB-SubCell"/>
</dbReference>
<dbReference type="InterPro" id="IPR002299">
    <property type="entry name" value="Porin_Neis"/>
</dbReference>
<evidence type="ECO:0000256" key="1">
    <source>
        <dbReference type="ARBA" id="ARBA00004571"/>
    </source>
</evidence>
<evidence type="ECO:0000256" key="11">
    <source>
        <dbReference type="SAM" id="SignalP"/>
    </source>
</evidence>
<dbReference type="GO" id="GO:0006811">
    <property type="term" value="P:monoatomic ion transport"/>
    <property type="evidence" value="ECO:0007669"/>
    <property type="project" value="UniProtKB-KW"/>
</dbReference>
<dbReference type="EMBL" id="CP051685">
    <property type="protein sequence ID" value="QJD99785.1"/>
    <property type="molecule type" value="Genomic_DNA"/>
</dbReference>
<proteinExistence type="predicted"/>
<keyword evidence="9" id="KW-0472">Membrane</keyword>
<keyword evidence="4" id="KW-1134">Transmembrane beta strand</keyword>
<dbReference type="KEGG" id="mfy:HH212_06905"/>
<evidence type="ECO:0000256" key="6">
    <source>
        <dbReference type="ARBA" id="ARBA00022729"/>
    </source>
</evidence>
<keyword evidence="14" id="KW-1185">Reference proteome</keyword>
<keyword evidence="7" id="KW-0406">Ion transport</keyword>
<keyword evidence="8" id="KW-0626">Porin</keyword>
<sequence length="358" mass="37693">MKKSLVAVALLGAFAGVAHAQTAVQIYGTVDAGVVKRTDQTVAIGKRAANTLGFKGTEDLGNGLKALFQLEIRYEPDTGTVENNTRPLFQGQSRVGLQGDFGMVRLGRGLTPFQEVVGSFEPFHGLPTPAGFYTDISVAGFNSAPLDSGANAAGSGANTNRISNAIFYNSPVTSGFQVNASWATKEAVSNGTAITGIGAGSTSYAAGAQASANPFSVAATYNNGPAAAMLAYERNAVESKVWSGAGSFAVNDNLKLMATYSHQNLEHTNTLRPEIRAWLVGATYGMGPGKFLAGYGQKHQENTAKTKQLSLGYEYNLSKRTYLYVDAARKKNIVNAITGNLATTPTVNHYDVGVNHSF</sequence>
<dbReference type="CDD" id="cd00342">
    <property type="entry name" value="gram_neg_porins"/>
    <property type="match status" value="1"/>
</dbReference>